<proteinExistence type="predicted"/>
<reference evidence="2" key="1">
    <citation type="submission" date="2023-04" db="EMBL/GenBank/DDBJ databases">
        <title>Ambrosiozyma monospora NBRC 1965.</title>
        <authorList>
            <person name="Ichikawa N."/>
            <person name="Sato H."/>
            <person name="Tonouchi N."/>
        </authorList>
    </citation>
    <scope>NUCLEOTIDE SEQUENCE</scope>
    <source>
        <strain evidence="2">NBRC 1965</strain>
    </source>
</reference>
<evidence type="ECO:0000313" key="2">
    <source>
        <dbReference type="EMBL" id="GMG34914.1"/>
    </source>
</evidence>
<dbReference type="GO" id="GO:0004621">
    <property type="term" value="F:glycosylphosphatidylinositol phospholipase D activity"/>
    <property type="evidence" value="ECO:0007669"/>
    <property type="project" value="TreeGrafter"/>
</dbReference>
<sequence>MTLQVAVGPLRPVISRFYLQGTESRFETLTVSAVNTYYGNSGAWLDYWPLAPGQWLQPLKFDLDGNGPYWGFEFSIYHRELHLSAYLAGAFFPDAYYNCLGLSDEAEEAHWPPFLQASVNYYRDEYTSKGLENTELKSFLYGIFTHQVTDLSWHSLHSRQGLLQMLQYLEYDGDYNKAHTFLDPAGDFIVLSKQLRNLSKEKLHLLTEFYRHDWSIPSDDLIEIYHRLGYDTITHGNLNLCVMTGYSALQGEFTSSLITTPKVNYYLNESPMLDEVLLEYYYGGISEIVTTTRTCFEQLDSWFDNGIEDPPFPHTQSH</sequence>
<dbReference type="PANTHER" id="PTHR23221">
    <property type="entry name" value="GLYCOSYLPHOSPHATIDYLINOSITOL PHOSPHOLIPASE D"/>
    <property type="match status" value="1"/>
</dbReference>
<evidence type="ECO:0000313" key="3">
    <source>
        <dbReference type="Proteomes" id="UP001165063"/>
    </source>
</evidence>
<dbReference type="EMBL" id="BSXU01002163">
    <property type="protein sequence ID" value="GMG34914.1"/>
    <property type="molecule type" value="Genomic_DNA"/>
</dbReference>
<comment type="caution">
    <text evidence="2">The sequence shown here is derived from an EMBL/GenBank/DDBJ whole genome shotgun (WGS) entry which is preliminary data.</text>
</comment>
<dbReference type="GO" id="GO:0031012">
    <property type="term" value="C:extracellular matrix"/>
    <property type="evidence" value="ECO:0007669"/>
    <property type="project" value="TreeGrafter"/>
</dbReference>
<dbReference type="Proteomes" id="UP001165063">
    <property type="component" value="Unassembled WGS sequence"/>
</dbReference>
<evidence type="ECO:0000259" key="1">
    <source>
        <dbReference type="Pfam" id="PF00882"/>
    </source>
</evidence>
<organism evidence="2 3">
    <name type="scientific">Ambrosiozyma monospora</name>
    <name type="common">Yeast</name>
    <name type="synonym">Endomycopsis monosporus</name>
    <dbReference type="NCBI Taxonomy" id="43982"/>
    <lineage>
        <taxon>Eukaryota</taxon>
        <taxon>Fungi</taxon>
        <taxon>Dikarya</taxon>
        <taxon>Ascomycota</taxon>
        <taxon>Saccharomycotina</taxon>
        <taxon>Pichiomycetes</taxon>
        <taxon>Pichiales</taxon>
        <taxon>Pichiaceae</taxon>
        <taxon>Ambrosiozyma</taxon>
    </lineage>
</organism>
<dbReference type="InterPro" id="IPR029002">
    <property type="entry name" value="PLPC/GPLD1"/>
</dbReference>
<accession>A0A9W6YTA1</accession>
<dbReference type="PANTHER" id="PTHR23221:SF7">
    <property type="entry name" value="PHOSPHATIDYLINOSITOL-GLYCAN-SPECIFIC PHOSPHOLIPASE D"/>
    <property type="match status" value="1"/>
</dbReference>
<dbReference type="OrthoDB" id="5317514at2759"/>
<feature type="domain" description="Phospholipase C/D" evidence="1">
    <location>
        <begin position="80"/>
        <end position="242"/>
    </location>
</feature>
<dbReference type="Pfam" id="PF00882">
    <property type="entry name" value="Zn_dep_PLPC"/>
    <property type="match status" value="1"/>
</dbReference>
<gene>
    <name evidence="2" type="ORF">Amon01_000447100</name>
</gene>
<keyword evidence="3" id="KW-1185">Reference proteome</keyword>
<dbReference type="AlphaFoldDB" id="A0A9W6YTA1"/>
<name>A0A9W6YTA1_AMBMO</name>
<protein>
    <submittedName>
        <fullName evidence="2">Unnamed protein product</fullName>
    </submittedName>
</protein>